<dbReference type="RefSeq" id="WP_332287661.1">
    <property type="nucleotide sequence ID" value="NZ_JAZIBG010000009.1"/>
</dbReference>
<reference evidence="2 3" key="1">
    <citation type="submission" date="2024-02" db="EMBL/GenBank/DDBJ databases">
        <title>Genome sequence of Aquincola sp. MAHUQ-54.</title>
        <authorList>
            <person name="Huq M.A."/>
        </authorList>
    </citation>
    <scope>NUCLEOTIDE SEQUENCE [LARGE SCALE GENOMIC DNA]</scope>
    <source>
        <strain evidence="2 3">MAHUQ-54</strain>
    </source>
</reference>
<dbReference type="GO" id="GO:0006520">
    <property type="term" value="P:amino acid metabolic process"/>
    <property type="evidence" value="ECO:0007669"/>
    <property type="project" value="InterPro"/>
</dbReference>
<dbReference type="GO" id="GO:0016743">
    <property type="term" value="F:carboxyl- or carbamoyltransferase activity"/>
    <property type="evidence" value="ECO:0007669"/>
    <property type="project" value="InterPro"/>
</dbReference>
<comment type="caution">
    <text evidence="2">The sequence shown here is derived from an EMBL/GenBank/DDBJ whole genome shotgun (WGS) entry which is preliminary data.</text>
</comment>
<dbReference type="InterPro" id="IPR036901">
    <property type="entry name" value="Asp/Orn_carbamoylTrfase_sf"/>
</dbReference>
<dbReference type="SUPFAM" id="SSF53671">
    <property type="entry name" value="Aspartate/ornithine carbamoyltransferase"/>
    <property type="match status" value="1"/>
</dbReference>
<gene>
    <name evidence="2" type="ORF">V4F39_02515</name>
</gene>
<evidence type="ECO:0000256" key="1">
    <source>
        <dbReference type="ARBA" id="ARBA00022679"/>
    </source>
</evidence>
<dbReference type="Proteomes" id="UP001336250">
    <property type="component" value="Unassembled WGS sequence"/>
</dbReference>
<evidence type="ECO:0000313" key="3">
    <source>
        <dbReference type="Proteomes" id="UP001336250"/>
    </source>
</evidence>
<organism evidence="2 3">
    <name type="scientific">Aquincola agrisoli</name>
    <dbReference type="NCBI Taxonomy" id="3119538"/>
    <lineage>
        <taxon>Bacteria</taxon>
        <taxon>Pseudomonadati</taxon>
        <taxon>Pseudomonadota</taxon>
        <taxon>Betaproteobacteria</taxon>
        <taxon>Burkholderiales</taxon>
        <taxon>Sphaerotilaceae</taxon>
        <taxon>Aquincola</taxon>
    </lineage>
</organism>
<evidence type="ECO:0000313" key="2">
    <source>
        <dbReference type="EMBL" id="MEF7612767.1"/>
    </source>
</evidence>
<dbReference type="AlphaFoldDB" id="A0AAW9QC22"/>
<accession>A0AAW9QC22</accession>
<name>A0AAW9QC22_9BURK</name>
<sequence length="175" mass="17651">MTSHLPHRCADDFASLSPQEKSALLASAQALSDTRRTGAVPPALHGRNIGLLCGAAADASDIALLTQAAAALGCRVARVGPDLPSGSTPQRLQASAQLLGRLYDAVVCLGVEPDLVHGLGKNAGIPVFDSIGTPGHPIATLADAWAAAPVGSVALGTPAERRCALIQAVLLDALS</sequence>
<dbReference type="Gene3D" id="3.40.50.1370">
    <property type="entry name" value="Aspartate/ornithine carbamoyltransferase"/>
    <property type="match status" value="1"/>
</dbReference>
<keyword evidence="1" id="KW-0808">Transferase</keyword>
<proteinExistence type="predicted"/>
<keyword evidence="3" id="KW-1185">Reference proteome</keyword>
<dbReference type="GO" id="GO:0016597">
    <property type="term" value="F:amino acid binding"/>
    <property type="evidence" value="ECO:0007669"/>
    <property type="project" value="InterPro"/>
</dbReference>
<protein>
    <submittedName>
        <fullName evidence="2">Ornithine carbamoyltransferase</fullName>
    </submittedName>
</protein>
<dbReference type="EMBL" id="JAZIBG010000009">
    <property type="protein sequence ID" value="MEF7612767.1"/>
    <property type="molecule type" value="Genomic_DNA"/>
</dbReference>